<dbReference type="Proteomes" id="UP000230750">
    <property type="component" value="Unassembled WGS sequence"/>
</dbReference>
<dbReference type="PANTHER" id="PTHR36693">
    <property type="entry name" value="GH02722P"/>
    <property type="match status" value="1"/>
</dbReference>
<reference evidence="1 2" key="1">
    <citation type="journal article" date="2017" name="PLoS Biol.">
        <title>The sea cucumber genome provides insights into morphological evolution and visceral regeneration.</title>
        <authorList>
            <person name="Zhang X."/>
            <person name="Sun L."/>
            <person name="Yuan J."/>
            <person name="Sun Y."/>
            <person name="Gao Y."/>
            <person name="Zhang L."/>
            <person name="Li S."/>
            <person name="Dai H."/>
            <person name="Hamel J.F."/>
            <person name="Liu C."/>
            <person name="Yu Y."/>
            <person name="Liu S."/>
            <person name="Lin W."/>
            <person name="Guo K."/>
            <person name="Jin S."/>
            <person name="Xu P."/>
            <person name="Storey K.B."/>
            <person name="Huan P."/>
            <person name="Zhang T."/>
            <person name="Zhou Y."/>
            <person name="Zhang J."/>
            <person name="Lin C."/>
            <person name="Li X."/>
            <person name="Xing L."/>
            <person name="Huo D."/>
            <person name="Sun M."/>
            <person name="Wang L."/>
            <person name="Mercier A."/>
            <person name="Li F."/>
            <person name="Yang H."/>
            <person name="Xiang J."/>
        </authorList>
    </citation>
    <scope>NUCLEOTIDE SEQUENCE [LARGE SCALE GENOMIC DNA]</scope>
    <source>
        <strain evidence="1">Shaxun</strain>
        <tissue evidence="1">Muscle</tissue>
    </source>
</reference>
<keyword evidence="2" id="KW-1185">Reference proteome</keyword>
<accession>A0A2G8LAR7</accession>
<dbReference type="EMBL" id="MRZV01000145">
    <property type="protein sequence ID" value="PIK57342.1"/>
    <property type="molecule type" value="Genomic_DNA"/>
</dbReference>
<dbReference type="PANTHER" id="PTHR36693:SF1">
    <property type="entry name" value="GH02722P"/>
    <property type="match status" value="1"/>
</dbReference>
<gene>
    <name evidence="1" type="ORF">BSL78_05731</name>
</gene>
<proteinExistence type="predicted"/>
<protein>
    <submittedName>
        <fullName evidence="1">Uncharacterized protein</fullName>
    </submittedName>
</protein>
<name>A0A2G8LAR7_STIJA</name>
<organism evidence="1 2">
    <name type="scientific">Stichopus japonicus</name>
    <name type="common">Sea cucumber</name>
    <dbReference type="NCBI Taxonomy" id="307972"/>
    <lineage>
        <taxon>Eukaryota</taxon>
        <taxon>Metazoa</taxon>
        <taxon>Echinodermata</taxon>
        <taxon>Eleutherozoa</taxon>
        <taxon>Echinozoa</taxon>
        <taxon>Holothuroidea</taxon>
        <taxon>Aspidochirotacea</taxon>
        <taxon>Aspidochirotida</taxon>
        <taxon>Stichopodidae</taxon>
        <taxon>Apostichopus</taxon>
    </lineage>
</organism>
<sequence>MISLLVLDFASQTISAHIMYETAAVTAAPSPIIAPMAFLTDYTLSRCGSLVERRRPPLHKGIIVKVKLSKQTLDIFRLRKASGIGISELCQSNNNQGLEDVGGANGIHRQISDGIIFSEAVDPILAACFLSSLRRSNNFLDSCLTTFSYICQQRMRSKKDFTTLCTYVKVIIPIMPSTRLSLEADIRWSDRILSLWMNRLIIEDVFSWFSTLGGAYSSLGDYHNSCDTAGFLSVKVEVSLDSGRPILQSRCLIYLSQSLMQRGYFKLARTIIRKQYQFAVSANPYDHRLVAMCEGVWTRLLFSQWTRKVGKGRDTPFKMVKLSQVCNKRGDVRTNGHISRTELTN</sequence>
<evidence type="ECO:0000313" key="2">
    <source>
        <dbReference type="Proteomes" id="UP000230750"/>
    </source>
</evidence>
<dbReference type="Pfam" id="PF16065">
    <property type="entry name" value="DUF4807"/>
    <property type="match status" value="1"/>
</dbReference>
<comment type="caution">
    <text evidence="1">The sequence shown here is derived from an EMBL/GenBank/DDBJ whole genome shotgun (WGS) entry which is preliminary data.</text>
</comment>
<dbReference type="InterPro" id="IPR032072">
    <property type="entry name" value="DUF4807"/>
</dbReference>
<dbReference type="AlphaFoldDB" id="A0A2G8LAR7"/>
<evidence type="ECO:0000313" key="1">
    <source>
        <dbReference type="EMBL" id="PIK57342.1"/>
    </source>
</evidence>
<dbReference type="OrthoDB" id="121932at2759"/>
<dbReference type="STRING" id="307972.A0A2G8LAR7"/>